<evidence type="ECO:0000256" key="9">
    <source>
        <dbReference type="ARBA" id="ARBA00023014"/>
    </source>
</evidence>
<keyword evidence="6" id="KW-0479">Metal-binding</keyword>
<dbReference type="InterPro" id="IPR010046">
    <property type="entry name" value="Mopterin_OxRdtse_a_bac"/>
</dbReference>
<reference evidence="12" key="1">
    <citation type="journal article" date="2016" name="Front. Microbiol.">
        <title>Genome Sequence of the Piezophilic, Mesophilic Sulfate-Reducing Bacterium Desulfovibrio indicus J2T.</title>
        <authorList>
            <person name="Cao J."/>
            <person name="Maignien L."/>
            <person name="Shao Z."/>
            <person name="Alain K."/>
            <person name="Jebbar M."/>
        </authorList>
    </citation>
    <scope>NUCLEOTIDE SEQUENCE</scope>
    <source>
        <strain evidence="12">JCM 32048</strain>
    </source>
</reference>
<dbReference type="InterPro" id="IPR037951">
    <property type="entry name" value="MopB_CT_YdeP"/>
</dbReference>
<evidence type="ECO:0000259" key="11">
    <source>
        <dbReference type="Pfam" id="PF01568"/>
    </source>
</evidence>
<keyword evidence="5" id="KW-0500">Molybdenum</keyword>
<dbReference type="GO" id="GO:0051539">
    <property type="term" value="F:4 iron, 4 sulfur cluster binding"/>
    <property type="evidence" value="ECO:0007669"/>
    <property type="project" value="UniProtKB-KW"/>
</dbReference>
<dbReference type="Proteomes" id="UP001055286">
    <property type="component" value="Unassembled WGS sequence"/>
</dbReference>
<evidence type="ECO:0000256" key="3">
    <source>
        <dbReference type="ARBA" id="ARBA00010312"/>
    </source>
</evidence>
<dbReference type="InterPro" id="IPR006656">
    <property type="entry name" value="Mopterin_OxRdtase"/>
</dbReference>
<accession>A0AA37H7T3</accession>
<dbReference type="InterPro" id="IPR006657">
    <property type="entry name" value="MoPterin_dinucl-bd_dom"/>
</dbReference>
<dbReference type="GO" id="GO:0045333">
    <property type="term" value="P:cellular respiration"/>
    <property type="evidence" value="ECO:0007669"/>
    <property type="project" value="UniProtKB-ARBA"/>
</dbReference>
<name>A0AA37H7T3_9HYPH</name>
<comment type="cofactor">
    <cofactor evidence="2">
        <name>[4Fe-4S] cluster</name>
        <dbReference type="ChEBI" id="CHEBI:49883"/>
    </cofactor>
</comment>
<feature type="domain" description="Molybdopterin oxidoreductase" evidence="10">
    <location>
        <begin position="114"/>
        <end position="413"/>
    </location>
</feature>
<dbReference type="PIRSF" id="PIRSF000144">
    <property type="entry name" value="CbbBc"/>
    <property type="match status" value="1"/>
</dbReference>
<evidence type="ECO:0000256" key="8">
    <source>
        <dbReference type="ARBA" id="ARBA00023004"/>
    </source>
</evidence>
<evidence type="ECO:0000313" key="12">
    <source>
        <dbReference type="EMBL" id="GJD60869.1"/>
    </source>
</evidence>
<dbReference type="InterPro" id="IPR050123">
    <property type="entry name" value="Prok_molybdopt-oxidoreductase"/>
</dbReference>
<dbReference type="RefSeq" id="WP_238189885.1">
    <property type="nucleotide sequence ID" value="NZ_BPQJ01000003.1"/>
</dbReference>
<comment type="caution">
    <text evidence="12">The sequence shown here is derived from an EMBL/GenBank/DDBJ whole genome shotgun (WGS) entry which is preliminary data.</text>
</comment>
<dbReference type="GO" id="GO:0030151">
    <property type="term" value="F:molybdenum ion binding"/>
    <property type="evidence" value="ECO:0007669"/>
    <property type="project" value="InterPro"/>
</dbReference>
<dbReference type="Gene3D" id="3.40.228.10">
    <property type="entry name" value="Dimethylsulfoxide Reductase, domain 2"/>
    <property type="match status" value="1"/>
</dbReference>
<dbReference type="SUPFAM" id="SSF50692">
    <property type="entry name" value="ADC-like"/>
    <property type="match status" value="1"/>
</dbReference>
<dbReference type="InterPro" id="IPR009010">
    <property type="entry name" value="Asp_de-COase-like_dom_sf"/>
</dbReference>
<dbReference type="PANTHER" id="PTHR43105:SF4">
    <property type="entry name" value="PROTEIN YDEP"/>
    <property type="match status" value="1"/>
</dbReference>
<dbReference type="EMBL" id="BPQJ01000003">
    <property type="protein sequence ID" value="GJD60869.1"/>
    <property type="molecule type" value="Genomic_DNA"/>
</dbReference>
<dbReference type="Pfam" id="PF01568">
    <property type="entry name" value="Molydop_binding"/>
    <property type="match status" value="1"/>
</dbReference>
<keyword evidence="9" id="KW-0411">Iron-sulfur</keyword>
<comment type="similarity">
    <text evidence="3">Belongs to the prokaryotic molybdopterin-containing oxidoreductase family.</text>
</comment>
<dbReference type="AlphaFoldDB" id="A0AA37H7T3"/>
<dbReference type="CDD" id="cd02767">
    <property type="entry name" value="MopB_ydeP"/>
    <property type="match status" value="1"/>
</dbReference>
<gene>
    <name evidence="12" type="primary">ydeP_3</name>
    <name evidence="12" type="ORF">MPEAHAMD_1009</name>
</gene>
<evidence type="ECO:0000313" key="13">
    <source>
        <dbReference type="Proteomes" id="UP001055286"/>
    </source>
</evidence>
<dbReference type="GO" id="GO:0008863">
    <property type="term" value="F:formate dehydrogenase (NAD+) activity"/>
    <property type="evidence" value="ECO:0007669"/>
    <property type="project" value="InterPro"/>
</dbReference>
<keyword evidence="13" id="KW-1185">Reference proteome</keyword>
<dbReference type="GO" id="GO:0016020">
    <property type="term" value="C:membrane"/>
    <property type="evidence" value="ECO:0007669"/>
    <property type="project" value="TreeGrafter"/>
</dbReference>
<evidence type="ECO:0000256" key="6">
    <source>
        <dbReference type="ARBA" id="ARBA00022723"/>
    </source>
</evidence>
<dbReference type="GO" id="GO:0043546">
    <property type="term" value="F:molybdopterin cofactor binding"/>
    <property type="evidence" value="ECO:0007669"/>
    <property type="project" value="InterPro"/>
</dbReference>
<dbReference type="NCBIfam" id="TIGR01701">
    <property type="entry name" value="Fdhalpha-like"/>
    <property type="match status" value="1"/>
</dbReference>
<proteinExistence type="inferred from homology"/>
<evidence type="ECO:0000256" key="1">
    <source>
        <dbReference type="ARBA" id="ARBA00001942"/>
    </source>
</evidence>
<keyword evidence="7" id="KW-0560">Oxidoreductase</keyword>
<evidence type="ECO:0000256" key="4">
    <source>
        <dbReference type="ARBA" id="ARBA00022485"/>
    </source>
</evidence>
<keyword evidence="8" id="KW-0408">Iron</keyword>
<sequence length="766" mass="82488">MAKLPTGNPRIHPYAQPAGGWGALAATARALAGQGILARGGATLLHMNQPTGFDCPGCAWPDPDHTSAFEFCENGAKAVAWEATEKRCSPEVLAAHTVSELAGWSDYDLEMLGRLTHPMAYDPATDRYVPVSWEEAFGRIGAVLRAQDDPNRVEFYTSGRASNEAAFLYQLFARAYGTNNFPDCSNMCHEATSVGLPQSLGVGKATVLLEDFDHADAIFIFGQNPGTNSPRMLTSLRAAARRGAAIVSVNPLRERALERFQAPQNPLEMATLSATPISSLYLQVRVGGDAAVLKGLIKSCLEADDAARAADLAPVLDWDFIRGHTTGFEAMAADIRATPWDAIAHASGLPRSEIEAAAKVYREAKAAILVYGMGLTQHRRGTENVRLLTDLALLRGNVGRPGAGVCPVRGHSNVQGDRTVGITEKPAPEFLDRLGAVFGFAPPRAHGHDVVRAIEAMIAGEARVFIGLGGNFAAAAPDTPVTQAATRNLALTVQISTKLNRGHLVHGREAFILPCLARSEIDERAAGPQAITVEDSMSMVHASAGRNAPASEHLRSEPAIVAGLARATLGDRPAIPWEELVADYDRIREAIERVFPIFQGYNARIREPGGFHLTSLARERIWATPSGRAQFSAYPGLGEDPPVAEEGVLQLTTLRSHDQYNTTLYSLSDRYRGVFNQRMVVFLSPEEMKRRGLGIGATVALETVSTDGVLRRVEGFRVVPYRIPEGCCGAYYPETNPLVPLYARDPQSGTPSSKAIPVRIVPMAGR</sequence>
<dbReference type="GO" id="GO:1990204">
    <property type="term" value="C:oxidoreductase complex"/>
    <property type="evidence" value="ECO:0007669"/>
    <property type="project" value="UniProtKB-ARBA"/>
</dbReference>
<dbReference type="Pfam" id="PF00384">
    <property type="entry name" value="Molybdopterin"/>
    <property type="match status" value="1"/>
</dbReference>
<organism evidence="12 13">
    <name type="scientific">Methylobacterium frigidaeris</name>
    <dbReference type="NCBI Taxonomy" id="2038277"/>
    <lineage>
        <taxon>Bacteria</taxon>
        <taxon>Pseudomonadati</taxon>
        <taxon>Pseudomonadota</taxon>
        <taxon>Alphaproteobacteria</taxon>
        <taxon>Hyphomicrobiales</taxon>
        <taxon>Methylobacteriaceae</taxon>
        <taxon>Methylobacterium</taxon>
    </lineage>
</organism>
<dbReference type="Gene3D" id="3.40.50.740">
    <property type="match status" value="1"/>
</dbReference>
<evidence type="ECO:0000256" key="7">
    <source>
        <dbReference type="ARBA" id="ARBA00023002"/>
    </source>
</evidence>
<dbReference type="CDD" id="cd02787">
    <property type="entry name" value="MopB_CT_ydeP"/>
    <property type="match status" value="1"/>
</dbReference>
<evidence type="ECO:0000256" key="5">
    <source>
        <dbReference type="ARBA" id="ARBA00022505"/>
    </source>
</evidence>
<evidence type="ECO:0000256" key="2">
    <source>
        <dbReference type="ARBA" id="ARBA00001966"/>
    </source>
</evidence>
<reference evidence="12" key="2">
    <citation type="submission" date="2021-08" db="EMBL/GenBank/DDBJ databases">
        <authorList>
            <person name="Tani A."/>
            <person name="Ola A."/>
            <person name="Ogura Y."/>
            <person name="Katsura K."/>
            <person name="Hayashi T."/>
        </authorList>
    </citation>
    <scope>NUCLEOTIDE SEQUENCE</scope>
    <source>
        <strain evidence="12">JCM 32048</strain>
    </source>
</reference>
<evidence type="ECO:0000259" key="10">
    <source>
        <dbReference type="Pfam" id="PF00384"/>
    </source>
</evidence>
<protein>
    <submittedName>
        <fullName evidence="12">Protein YdeP</fullName>
    </submittedName>
</protein>
<comment type="cofactor">
    <cofactor evidence="1">
        <name>Mo-bis(molybdopterin guanine dinucleotide)</name>
        <dbReference type="ChEBI" id="CHEBI:60539"/>
    </cofactor>
</comment>
<dbReference type="InterPro" id="IPR041953">
    <property type="entry name" value="YdeP_MopB"/>
</dbReference>
<dbReference type="PANTHER" id="PTHR43105">
    <property type="entry name" value="RESPIRATORY NITRATE REDUCTASE"/>
    <property type="match status" value="1"/>
</dbReference>
<keyword evidence="4" id="KW-0004">4Fe-4S</keyword>
<dbReference type="SUPFAM" id="SSF53706">
    <property type="entry name" value="Formate dehydrogenase/DMSO reductase, domains 1-3"/>
    <property type="match status" value="1"/>
</dbReference>
<feature type="domain" description="Molybdopterin dinucleotide-binding" evidence="11">
    <location>
        <begin position="649"/>
        <end position="756"/>
    </location>
</feature>